<protein>
    <submittedName>
        <fullName evidence="5">Transcriptional regulator BlaI</fullName>
    </submittedName>
</protein>
<dbReference type="OrthoDB" id="9813987at2"/>
<evidence type="ECO:0000256" key="4">
    <source>
        <dbReference type="ARBA" id="ARBA00023163"/>
    </source>
</evidence>
<reference evidence="5" key="1">
    <citation type="submission" date="2016-03" db="EMBL/GenBank/DDBJ databases">
        <title>Complete genome sequence of a soil Actinobacterium, Nocardioides dokdonensis FR1436.</title>
        <authorList>
            <person name="Kwon S.-K."/>
            <person name="Kim K."/>
            <person name="Kim J.F."/>
        </authorList>
    </citation>
    <scope>NUCLEOTIDE SEQUENCE [LARGE SCALE GENOMIC DNA]</scope>
    <source>
        <strain evidence="5">FR1436</strain>
    </source>
</reference>
<dbReference type="KEGG" id="ndk:I601_4047"/>
<dbReference type="GO" id="GO:0045892">
    <property type="term" value="P:negative regulation of DNA-templated transcription"/>
    <property type="evidence" value="ECO:0007669"/>
    <property type="project" value="InterPro"/>
</dbReference>
<evidence type="ECO:0000256" key="2">
    <source>
        <dbReference type="ARBA" id="ARBA00023015"/>
    </source>
</evidence>
<dbReference type="SUPFAM" id="SSF46785">
    <property type="entry name" value="Winged helix' DNA-binding domain"/>
    <property type="match status" value="1"/>
</dbReference>
<dbReference type="InterPro" id="IPR036390">
    <property type="entry name" value="WH_DNA-bd_sf"/>
</dbReference>
<gene>
    <name evidence="5" type="primary">blaI_1</name>
    <name evidence="5" type="ORF">I601_4047</name>
</gene>
<dbReference type="Gene3D" id="6.10.140.850">
    <property type="match status" value="1"/>
</dbReference>
<dbReference type="STRING" id="1300347.I601_4047"/>
<dbReference type="RefSeq" id="WP_068113739.1">
    <property type="nucleotide sequence ID" value="NZ_CP015079.1"/>
</dbReference>
<evidence type="ECO:0000313" key="6">
    <source>
        <dbReference type="Proteomes" id="UP000077868"/>
    </source>
</evidence>
<keyword evidence="3" id="KW-0238">DNA-binding</keyword>
<dbReference type="Proteomes" id="UP000077868">
    <property type="component" value="Chromosome"/>
</dbReference>
<dbReference type="InterPro" id="IPR005650">
    <property type="entry name" value="BlaI_family"/>
</dbReference>
<dbReference type="InterPro" id="IPR036388">
    <property type="entry name" value="WH-like_DNA-bd_sf"/>
</dbReference>
<evidence type="ECO:0000313" key="5">
    <source>
        <dbReference type="EMBL" id="ANH40443.1"/>
    </source>
</evidence>
<dbReference type="AlphaFoldDB" id="A0A1A9GS15"/>
<dbReference type="PIRSF" id="PIRSF019455">
    <property type="entry name" value="CopR_AtkY"/>
    <property type="match status" value="1"/>
</dbReference>
<evidence type="ECO:0000256" key="1">
    <source>
        <dbReference type="ARBA" id="ARBA00011046"/>
    </source>
</evidence>
<keyword evidence="4" id="KW-0804">Transcription</keyword>
<sequence>MVLGQLEAAVMDRLWSWDRSASVRDVLEDLTKERPLAYTTVMTVMDNLHRKGLLLREKRGRAFVYRAASSRERHTAELMERAMEGIGDRGGVLLRFVEQLSEADLASLRAVVADIDPESDAGRAEGAT</sequence>
<name>A0A1A9GS15_9ACTN</name>
<dbReference type="PATRIC" id="fig|1300347.3.peg.4053"/>
<dbReference type="GO" id="GO:0003677">
    <property type="term" value="F:DNA binding"/>
    <property type="evidence" value="ECO:0007669"/>
    <property type="project" value="UniProtKB-KW"/>
</dbReference>
<dbReference type="Gene3D" id="1.10.10.10">
    <property type="entry name" value="Winged helix-like DNA-binding domain superfamily/Winged helix DNA-binding domain"/>
    <property type="match status" value="1"/>
</dbReference>
<proteinExistence type="inferred from homology"/>
<comment type="similarity">
    <text evidence="1">Belongs to the BlaI transcriptional regulatory family.</text>
</comment>
<dbReference type="EMBL" id="CP015079">
    <property type="protein sequence ID" value="ANH40443.1"/>
    <property type="molecule type" value="Genomic_DNA"/>
</dbReference>
<organism evidence="5 6">
    <name type="scientific">Nocardioides dokdonensis FR1436</name>
    <dbReference type="NCBI Taxonomy" id="1300347"/>
    <lineage>
        <taxon>Bacteria</taxon>
        <taxon>Bacillati</taxon>
        <taxon>Actinomycetota</taxon>
        <taxon>Actinomycetes</taxon>
        <taxon>Propionibacteriales</taxon>
        <taxon>Nocardioidaceae</taxon>
        <taxon>Nocardioides</taxon>
    </lineage>
</organism>
<accession>A0A1A9GS15</accession>
<evidence type="ECO:0000256" key="3">
    <source>
        <dbReference type="ARBA" id="ARBA00023125"/>
    </source>
</evidence>
<keyword evidence="2" id="KW-0805">Transcription regulation</keyword>
<keyword evidence="6" id="KW-1185">Reference proteome</keyword>
<dbReference type="Pfam" id="PF03965">
    <property type="entry name" value="Penicillinase_R"/>
    <property type="match status" value="1"/>
</dbReference>